<dbReference type="InterPro" id="IPR022958">
    <property type="entry name" value="UPF0294"/>
</dbReference>
<dbReference type="EMBL" id="BJXJ01000001">
    <property type="protein sequence ID" value="GEM74089.1"/>
    <property type="molecule type" value="Genomic_DNA"/>
</dbReference>
<dbReference type="NCBIfam" id="NF003842">
    <property type="entry name" value="PRK05421.1-4"/>
    <property type="match status" value="1"/>
</dbReference>
<sequence length="281" mass="32264">MYLRLFFFVVLALMALGVVFNMVFTIPDQPQLVTMTEQDTRQSVRCMDFENPKALDNKGQLDILVWNIYKQNRDNWQQALEKLSTGKQLLILQEASITDEFKHWLVEGQWFGNQVRAFKALGSSAGVINIAKQVPIRACAYTQKEPWLRLPKSALYSEYNLSNDQVLVVINIHAINFTLGTEEYISQLTKLEMALNKHKGPVLFAGDFNSWSEERLNVIQKTLRQAELIEVKYTPDHRTQFLNGLPLDHVFYRGLILKNAAAPESEASDHNPLLVSFMLME</sequence>
<dbReference type="GO" id="GO:0005737">
    <property type="term" value="C:cytoplasm"/>
    <property type="evidence" value="ECO:0007669"/>
    <property type="project" value="UniProtKB-SubCell"/>
</dbReference>
<dbReference type="NCBIfam" id="NF003840">
    <property type="entry name" value="PRK05421.1-2"/>
    <property type="match status" value="1"/>
</dbReference>
<gene>
    <name evidence="4" type="ORF">VSA01S_02010</name>
</gene>
<feature type="domain" description="Endonuclease/exonuclease/phosphatase" evidence="3">
    <location>
        <begin position="65"/>
        <end position="270"/>
    </location>
</feature>
<comment type="caution">
    <text evidence="4">The sequence shown here is derived from an EMBL/GenBank/DDBJ whole genome shotgun (WGS) entry which is preliminary data.</text>
</comment>
<dbReference type="InterPro" id="IPR036691">
    <property type="entry name" value="Endo/exonu/phosph_ase_sf"/>
</dbReference>
<dbReference type="InterPro" id="IPR005135">
    <property type="entry name" value="Endo/exonuclease/phosphatase"/>
</dbReference>
<dbReference type="Gene3D" id="3.60.10.10">
    <property type="entry name" value="Endonuclease/exonuclease/phosphatase"/>
    <property type="match status" value="1"/>
</dbReference>
<protein>
    <recommendedName>
        <fullName evidence="2">UPF0294 protein VSA01S_02010</fullName>
    </recommendedName>
</protein>
<keyword evidence="1 2" id="KW-0963">Cytoplasm</keyword>
<dbReference type="NCBIfam" id="NF003841">
    <property type="entry name" value="PRK05421.1-3"/>
    <property type="match status" value="1"/>
</dbReference>
<evidence type="ECO:0000259" key="3">
    <source>
        <dbReference type="Pfam" id="PF03372"/>
    </source>
</evidence>
<comment type="subcellular location">
    <subcellularLocation>
        <location evidence="2">Cytoplasm</location>
    </subcellularLocation>
</comment>
<dbReference type="GO" id="GO:0003824">
    <property type="term" value="F:catalytic activity"/>
    <property type="evidence" value="ECO:0007669"/>
    <property type="project" value="InterPro"/>
</dbReference>
<comment type="similarity">
    <text evidence="2">Belongs to the UPF0294 family.</text>
</comment>
<evidence type="ECO:0000256" key="2">
    <source>
        <dbReference type="HAMAP-Rule" id="MF_01119"/>
    </source>
</evidence>
<dbReference type="Proteomes" id="UP000321922">
    <property type="component" value="Unassembled WGS sequence"/>
</dbReference>
<dbReference type="RefSeq" id="WP_039979573.1">
    <property type="nucleotide sequence ID" value="NZ_BAOJ01000017.1"/>
</dbReference>
<dbReference type="Pfam" id="PF03372">
    <property type="entry name" value="Exo_endo_phos"/>
    <property type="match status" value="1"/>
</dbReference>
<dbReference type="HAMAP" id="MF_01119">
    <property type="entry name" value="UPF0294"/>
    <property type="match status" value="1"/>
</dbReference>
<keyword evidence="5" id="KW-1185">Reference proteome</keyword>
<name>A0A511Q9W7_9VIBR</name>
<evidence type="ECO:0000256" key="1">
    <source>
        <dbReference type="ARBA" id="ARBA00022490"/>
    </source>
</evidence>
<evidence type="ECO:0000313" key="4">
    <source>
        <dbReference type="EMBL" id="GEM74089.1"/>
    </source>
</evidence>
<dbReference type="AlphaFoldDB" id="A0A511Q9W7"/>
<reference evidence="4 5" key="1">
    <citation type="submission" date="2019-07" db="EMBL/GenBank/DDBJ databases">
        <title>Whole genome shotgun sequence of Vibrio sagamiensis NBRC 104589.</title>
        <authorList>
            <person name="Hosoyama A."/>
            <person name="Uohara A."/>
            <person name="Ohji S."/>
            <person name="Ichikawa N."/>
        </authorList>
    </citation>
    <scope>NUCLEOTIDE SEQUENCE [LARGE SCALE GENOMIC DNA]</scope>
    <source>
        <strain evidence="4 5">NBRC 104589</strain>
    </source>
</reference>
<organism evidence="4 5">
    <name type="scientific">Vibrio sagamiensis NBRC 104589</name>
    <dbReference type="NCBI Taxonomy" id="1219064"/>
    <lineage>
        <taxon>Bacteria</taxon>
        <taxon>Pseudomonadati</taxon>
        <taxon>Pseudomonadota</taxon>
        <taxon>Gammaproteobacteria</taxon>
        <taxon>Vibrionales</taxon>
        <taxon>Vibrionaceae</taxon>
        <taxon>Vibrio</taxon>
    </lineage>
</organism>
<accession>A0A511Q9W7</accession>
<evidence type="ECO:0000313" key="5">
    <source>
        <dbReference type="Proteomes" id="UP000321922"/>
    </source>
</evidence>
<dbReference type="OrthoDB" id="9793162at2"/>
<dbReference type="SUPFAM" id="SSF56219">
    <property type="entry name" value="DNase I-like"/>
    <property type="match status" value="1"/>
</dbReference>
<proteinExistence type="inferred from homology"/>